<dbReference type="Pfam" id="PF00173">
    <property type="entry name" value="Cyt-b5"/>
    <property type="match status" value="1"/>
</dbReference>
<feature type="domain" description="Cytochrome b5 heme-binding" evidence="15">
    <location>
        <begin position="334"/>
        <end position="413"/>
    </location>
</feature>
<evidence type="ECO:0000256" key="9">
    <source>
        <dbReference type="ARBA" id="ARBA00023004"/>
    </source>
</evidence>
<dbReference type="GO" id="GO:0005506">
    <property type="term" value="F:iron ion binding"/>
    <property type="evidence" value="ECO:0007669"/>
    <property type="project" value="TreeGrafter"/>
</dbReference>
<organism evidence="16 17">
    <name type="scientific">Dimargaris verticillata</name>
    <dbReference type="NCBI Taxonomy" id="2761393"/>
    <lineage>
        <taxon>Eukaryota</taxon>
        <taxon>Fungi</taxon>
        <taxon>Fungi incertae sedis</taxon>
        <taxon>Zoopagomycota</taxon>
        <taxon>Kickxellomycotina</taxon>
        <taxon>Dimargaritomycetes</taxon>
        <taxon>Dimargaritales</taxon>
        <taxon>Dimargaritaceae</taxon>
        <taxon>Dimargaris</taxon>
    </lineage>
</organism>
<evidence type="ECO:0000313" key="16">
    <source>
        <dbReference type="EMBL" id="KAJ1983110.1"/>
    </source>
</evidence>
<evidence type="ECO:0000256" key="5">
    <source>
        <dbReference type="ARBA" id="ARBA00022723"/>
    </source>
</evidence>
<keyword evidence="5 13" id="KW-0479">Metal-binding</keyword>
<evidence type="ECO:0000259" key="15">
    <source>
        <dbReference type="PROSITE" id="PS50255"/>
    </source>
</evidence>
<dbReference type="SUPFAM" id="SSF55856">
    <property type="entry name" value="Cytochrome b5-like heme/steroid binding domain"/>
    <property type="match status" value="1"/>
</dbReference>
<dbReference type="PANTHER" id="PTHR11351:SF31">
    <property type="entry name" value="DESATURASE 1, ISOFORM A-RELATED"/>
    <property type="match status" value="1"/>
</dbReference>
<dbReference type="InterPro" id="IPR036400">
    <property type="entry name" value="Cyt_B5-like_heme/steroid_sf"/>
</dbReference>
<dbReference type="Gene3D" id="3.10.120.10">
    <property type="entry name" value="Cytochrome b5-like heme/steroid binding domain"/>
    <property type="match status" value="1"/>
</dbReference>
<feature type="transmembrane region" description="Helical" evidence="14">
    <location>
        <begin position="67"/>
        <end position="86"/>
    </location>
</feature>
<keyword evidence="17" id="KW-1185">Reference proteome</keyword>
<evidence type="ECO:0000256" key="11">
    <source>
        <dbReference type="ARBA" id="ARBA00023136"/>
    </source>
</evidence>
<keyword evidence="13" id="KW-0249">Electron transport</keyword>
<comment type="caution">
    <text evidence="16">The sequence shown here is derived from an EMBL/GenBank/DDBJ whole genome shotgun (WGS) entry which is preliminary data.</text>
</comment>
<dbReference type="PRINTS" id="PR00075">
    <property type="entry name" value="FACDDSATRASE"/>
</dbReference>
<dbReference type="InterPro" id="IPR001199">
    <property type="entry name" value="Cyt_B5-like_heme/steroid-bd"/>
</dbReference>
<keyword evidence="13" id="KW-0813">Transport</keyword>
<dbReference type="CDD" id="cd03505">
    <property type="entry name" value="Delta9-FADS-like"/>
    <property type="match status" value="1"/>
</dbReference>
<evidence type="ECO:0000256" key="1">
    <source>
        <dbReference type="ARBA" id="ARBA00004141"/>
    </source>
</evidence>
<dbReference type="OrthoDB" id="10260134at2759"/>
<dbReference type="PRINTS" id="PR00363">
    <property type="entry name" value="CYTOCHROMEB5"/>
</dbReference>
<keyword evidence="6 13" id="KW-0276">Fatty acid metabolism</keyword>
<evidence type="ECO:0000313" key="17">
    <source>
        <dbReference type="Proteomes" id="UP001151582"/>
    </source>
</evidence>
<dbReference type="InterPro" id="IPR015876">
    <property type="entry name" value="Acyl-CoA_DS"/>
</dbReference>
<evidence type="ECO:0000256" key="13">
    <source>
        <dbReference type="PIRNR" id="PIRNR000345"/>
    </source>
</evidence>
<dbReference type="PANTHER" id="PTHR11351">
    <property type="entry name" value="ACYL-COA DESATURASE"/>
    <property type="match status" value="1"/>
</dbReference>
<comment type="similarity">
    <text evidence="2 13">Belongs to the fatty acid desaturase type 1 family.</text>
</comment>
<keyword evidence="9 13" id="KW-0408">Iron</keyword>
<name>A0A9W8B4D2_9FUNG</name>
<dbReference type="InterPro" id="IPR005804">
    <property type="entry name" value="FA_desaturase_dom"/>
</dbReference>
<dbReference type="PROSITE" id="PS00476">
    <property type="entry name" value="FATTY_ACID_DESATUR_1"/>
    <property type="match status" value="1"/>
</dbReference>
<evidence type="ECO:0000256" key="8">
    <source>
        <dbReference type="ARBA" id="ARBA00023002"/>
    </source>
</evidence>
<keyword evidence="8 13" id="KW-0560">Oxidoreductase</keyword>
<comment type="cofactor">
    <cofactor evidence="13">
        <name>Fe(2+)</name>
        <dbReference type="ChEBI" id="CHEBI:29033"/>
    </cofactor>
    <text evidence="13">Expected to bind 2 Fe(2+) ions per subunit.</text>
</comment>
<keyword evidence="13" id="KW-0349">Heme</keyword>
<dbReference type="InterPro" id="IPR009160">
    <property type="entry name" value="Acyl-CoA_deSatase_haem/ster-bd"/>
</dbReference>
<dbReference type="EC" id="1.14.19.1" evidence="13"/>
<comment type="subcellular location">
    <subcellularLocation>
        <location evidence="1">Membrane</location>
        <topology evidence="1">Multi-pass membrane protein</topology>
    </subcellularLocation>
</comment>
<evidence type="ECO:0000256" key="3">
    <source>
        <dbReference type="ARBA" id="ARBA00022516"/>
    </source>
</evidence>
<comment type="function">
    <text evidence="13">Stearoyl-CoA desaturase that utilizes O(2) and electrons from reduced cytochrome b5 to introduce the first double bond into saturated fatty acyl-CoA substrates.</text>
</comment>
<comment type="catalytic activity">
    <reaction evidence="13">
        <text>octadecanoyl-CoA + 2 Fe(II)-[cytochrome b5] + O2 + 2 H(+) = (9Z)-octadecenoyl-CoA + 2 Fe(III)-[cytochrome b5] + 2 H2O</text>
        <dbReference type="Rhea" id="RHEA:19721"/>
        <dbReference type="Rhea" id="RHEA-COMP:10438"/>
        <dbReference type="Rhea" id="RHEA-COMP:10439"/>
        <dbReference type="ChEBI" id="CHEBI:15377"/>
        <dbReference type="ChEBI" id="CHEBI:15378"/>
        <dbReference type="ChEBI" id="CHEBI:15379"/>
        <dbReference type="ChEBI" id="CHEBI:29033"/>
        <dbReference type="ChEBI" id="CHEBI:29034"/>
        <dbReference type="ChEBI" id="CHEBI:57387"/>
        <dbReference type="ChEBI" id="CHEBI:57394"/>
        <dbReference type="EC" id="1.14.19.1"/>
    </reaction>
</comment>
<evidence type="ECO:0000256" key="6">
    <source>
        <dbReference type="ARBA" id="ARBA00022832"/>
    </source>
</evidence>
<evidence type="ECO:0000256" key="7">
    <source>
        <dbReference type="ARBA" id="ARBA00022989"/>
    </source>
</evidence>
<dbReference type="PIRSF" id="PIRSF000345">
    <property type="entry name" value="OLE1"/>
    <property type="match status" value="1"/>
</dbReference>
<dbReference type="InterPro" id="IPR001522">
    <property type="entry name" value="FADS-1_CS"/>
</dbReference>
<evidence type="ECO:0000256" key="14">
    <source>
        <dbReference type="SAM" id="Phobius"/>
    </source>
</evidence>
<keyword evidence="7 14" id="KW-1133">Transmembrane helix</keyword>
<keyword evidence="12 13" id="KW-0275">Fatty acid biosynthesis</keyword>
<feature type="transmembrane region" description="Helical" evidence="14">
    <location>
        <begin position="180"/>
        <end position="202"/>
    </location>
</feature>
<dbReference type="GO" id="GO:0006636">
    <property type="term" value="P:unsaturated fatty acid biosynthetic process"/>
    <property type="evidence" value="ECO:0007669"/>
    <property type="project" value="UniProtKB-UniRule"/>
</dbReference>
<sequence>MAIAAQMNQAAHRLVQWQEDFVTRLNIPFDQLPVTKRLHWLHFPLLTAMPIIALYGLLTTPWQLKTFYLFFISYFAAGLGITAGYHRMWAHHAYDAHWITRVMFAIVGAAAVQGSVLWWCRDHRAHHRYTDTSKDPYATQSGFIGSHILWLLFKKDPQKVGRVDISDLKQDPVVIWQHKYYPIIVVLSSIVLPMLIAGLGWGDWRGGYFYGVALRMVLVHHATFCVNSLAHWLGESPFDDLRSSRDHFITALITFGEGYHNFHHEFPQDYRNAIKFYQYDPTKWLIKALSWVGLTHNLHVFPENEVKKGIALMQEKKLRELKASLQWGAEPSALPTVTAKELEQQVHDHGKQWVVYQGLVHDVSEFVDQHPGGAALLKAYIGKDVTKAFGGAVYSHSNAARHLLSMMRVGVLA</sequence>
<dbReference type="EMBL" id="JANBQB010000069">
    <property type="protein sequence ID" value="KAJ1983110.1"/>
    <property type="molecule type" value="Genomic_DNA"/>
</dbReference>
<evidence type="ECO:0000256" key="2">
    <source>
        <dbReference type="ARBA" id="ARBA00009295"/>
    </source>
</evidence>
<proteinExistence type="inferred from homology"/>
<dbReference type="Proteomes" id="UP001151582">
    <property type="component" value="Unassembled WGS sequence"/>
</dbReference>
<dbReference type="AlphaFoldDB" id="A0A9W8B4D2"/>
<keyword evidence="10 13" id="KW-0443">Lipid metabolism</keyword>
<accession>A0A9W8B4D2</accession>
<evidence type="ECO:0000256" key="4">
    <source>
        <dbReference type="ARBA" id="ARBA00022692"/>
    </source>
</evidence>
<protein>
    <recommendedName>
        <fullName evidence="13">Acyl-CoA desaturase</fullName>
        <ecNumber evidence="13">1.14.19.1</ecNumber>
    </recommendedName>
</protein>
<feature type="transmembrane region" description="Helical" evidence="14">
    <location>
        <begin position="98"/>
        <end position="120"/>
    </location>
</feature>
<evidence type="ECO:0000256" key="10">
    <source>
        <dbReference type="ARBA" id="ARBA00023098"/>
    </source>
</evidence>
<keyword evidence="11 14" id="KW-0472">Membrane</keyword>
<dbReference type="SMART" id="SM01117">
    <property type="entry name" value="Cyt-b5"/>
    <property type="match status" value="1"/>
</dbReference>
<evidence type="ECO:0000256" key="12">
    <source>
        <dbReference type="ARBA" id="ARBA00023160"/>
    </source>
</evidence>
<dbReference type="PROSITE" id="PS50255">
    <property type="entry name" value="CYTOCHROME_B5_2"/>
    <property type="match status" value="1"/>
</dbReference>
<dbReference type="Pfam" id="PF00487">
    <property type="entry name" value="FA_desaturase"/>
    <property type="match status" value="1"/>
</dbReference>
<gene>
    <name evidence="16" type="primary">OLE1_2</name>
    <name evidence="16" type="ORF">H4R34_001459</name>
</gene>
<keyword evidence="4 14" id="KW-0812">Transmembrane</keyword>
<keyword evidence="3 13" id="KW-0444">Lipid biosynthesis</keyword>
<reference evidence="16" key="1">
    <citation type="submission" date="2022-07" db="EMBL/GenBank/DDBJ databases">
        <title>Phylogenomic reconstructions and comparative analyses of Kickxellomycotina fungi.</title>
        <authorList>
            <person name="Reynolds N.K."/>
            <person name="Stajich J.E."/>
            <person name="Barry K."/>
            <person name="Grigoriev I.V."/>
            <person name="Crous P."/>
            <person name="Smith M.E."/>
        </authorList>
    </citation>
    <scope>NUCLEOTIDE SEQUENCE</scope>
    <source>
        <strain evidence="16">RSA 567</strain>
    </source>
</reference>
<feature type="transmembrane region" description="Helical" evidence="14">
    <location>
        <begin position="40"/>
        <end position="58"/>
    </location>
</feature>
<dbReference type="GO" id="GO:0004768">
    <property type="term" value="F:stearoyl-CoA 9-desaturase activity"/>
    <property type="evidence" value="ECO:0007669"/>
    <property type="project" value="UniProtKB-UniRule"/>
</dbReference>
<dbReference type="GO" id="GO:0005789">
    <property type="term" value="C:endoplasmic reticulum membrane"/>
    <property type="evidence" value="ECO:0007669"/>
    <property type="project" value="TreeGrafter"/>
</dbReference>